<dbReference type="RefSeq" id="WP_290314715.1">
    <property type="nucleotide sequence ID" value="NZ_JAUFPN010000009.1"/>
</dbReference>
<gene>
    <name evidence="1" type="ORF">QWZ14_01150</name>
</gene>
<comment type="caution">
    <text evidence="1">The sequence shown here is derived from an EMBL/GenBank/DDBJ whole genome shotgun (WGS) entry which is preliminary data.</text>
</comment>
<sequence length="121" mass="13056">MVHAFTSGLRSSQFALGCLGTAEKLRQVKYQAGTVLDSEGTSCASVDDHPAAWRQRHSAQRCWRTGIGLKPKSTQHGRPSHANAQILAVSLHPIGNAHVPVRWEDWAILGCNGSGSNAEEQ</sequence>
<dbReference type="EMBL" id="JAUFPN010000009">
    <property type="protein sequence ID" value="MDN3562986.1"/>
    <property type="molecule type" value="Genomic_DNA"/>
</dbReference>
<evidence type="ECO:0000313" key="2">
    <source>
        <dbReference type="Proteomes" id="UP001529369"/>
    </source>
</evidence>
<dbReference type="Proteomes" id="UP001529369">
    <property type="component" value="Unassembled WGS sequence"/>
</dbReference>
<keyword evidence="2" id="KW-1185">Reference proteome</keyword>
<reference evidence="2" key="1">
    <citation type="journal article" date="2019" name="Int. J. Syst. Evol. Microbiol.">
        <title>The Global Catalogue of Microorganisms (GCM) 10K type strain sequencing project: providing services to taxonomists for standard genome sequencing and annotation.</title>
        <authorList>
            <consortium name="The Broad Institute Genomics Platform"/>
            <consortium name="The Broad Institute Genome Sequencing Center for Infectious Disease"/>
            <person name="Wu L."/>
            <person name="Ma J."/>
        </authorList>
    </citation>
    <scope>NUCLEOTIDE SEQUENCE [LARGE SCALE GENOMIC DNA]</scope>
    <source>
        <strain evidence="2">CECT 7131</strain>
    </source>
</reference>
<proteinExistence type="predicted"/>
<organism evidence="1 2">
    <name type="scientific">Paeniroseomonas aquatica</name>
    <dbReference type="NCBI Taxonomy" id="373043"/>
    <lineage>
        <taxon>Bacteria</taxon>
        <taxon>Pseudomonadati</taxon>
        <taxon>Pseudomonadota</taxon>
        <taxon>Alphaproteobacteria</taxon>
        <taxon>Acetobacterales</taxon>
        <taxon>Acetobacteraceae</taxon>
        <taxon>Paeniroseomonas</taxon>
    </lineage>
</organism>
<accession>A0ABT7ZZW6</accession>
<protein>
    <submittedName>
        <fullName evidence="1">Uncharacterized protein</fullName>
    </submittedName>
</protein>
<name>A0ABT7ZZW6_9PROT</name>
<evidence type="ECO:0000313" key="1">
    <source>
        <dbReference type="EMBL" id="MDN3562986.1"/>
    </source>
</evidence>